<dbReference type="Pfam" id="PF00535">
    <property type="entry name" value="Glycos_transf_2"/>
    <property type="match status" value="1"/>
</dbReference>
<reference evidence="2 3" key="1">
    <citation type="journal article" date="2017" name="Genome Med.">
        <title>A novel Ruminococcus gnavus clade enriched in inflammatory bowel disease patients.</title>
        <authorList>
            <person name="Hall A.B."/>
            <person name="Yassour M."/>
            <person name="Sauk J."/>
            <person name="Garner A."/>
            <person name="Jiang X."/>
            <person name="Arthur T."/>
            <person name="Lagoudas G.K."/>
            <person name="Vatanen T."/>
            <person name="Fornelos N."/>
            <person name="Wilson R."/>
            <person name="Bertha M."/>
            <person name="Cohen M."/>
            <person name="Garber J."/>
            <person name="Khalili H."/>
            <person name="Gevers D."/>
            <person name="Ananthakrishnan A.N."/>
            <person name="Kugathasan S."/>
            <person name="Lander E.S."/>
            <person name="Blainey P."/>
            <person name="Vlamakis H."/>
            <person name="Xavier R.J."/>
            <person name="Huttenhower C."/>
        </authorList>
    </citation>
    <scope>NUCLEOTIDE SEQUENCE [LARGE SCALE GENOMIC DNA]</scope>
    <source>
        <strain evidence="2 3">RJX1118</strain>
    </source>
</reference>
<accession>A0A2N5NMU8</accession>
<organism evidence="2 3">
    <name type="scientific">Mediterraneibacter gnavus</name>
    <name type="common">Ruminococcus gnavus</name>
    <dbReference type="NCBI Taxonomy" id="33038"/>
    <lineage>
        <taxon>Bacteria</taxon>
        <taxon>Bacillati</taxon>
        <taxon>Bacillota</taxon>
        <taxon>Clostridia</taxon>
        <taxon>Lachnospirales</taxon>
        <taxon>Lachnospiraceae</taxon>
        <taxon>Mediterraneibacter</taxon>
    </lineage>
</organism>
<dbReference type="GO" id="GO:0016740">
    <property type="term" value="F:transferase activity"/>
    <property type="evidence" value="ECO:0007669"/>
    <property type="project" value="UniProtKB-KW"/>
</dbReference>
<dbReference type="InterPro" id="IPR001173">
    <property type="entry name" value="Glyco_trans_2-like"/>
</dbReference>
<dbReference type="InterPro" id="IPR029044">
    <property type="entry name" value="Nucleotide-diphossugar_trans"/>
</dbReference>
<dbReference type="PANTHER" id="PTHR43685">
    <property type="entry name" value="GLYCOSYLTRANSFERASE"/>
    <property type="match status" value="1"/>
</dbReference>
<sequence>MEENRTVDVLIPTYKPDQRCVQLVKRLLNQSVQVNRIYLIDTESGIFPKELYTISDRVKIHRILPEEFDHGGTRNLGAEMSDAEILVYMTQDAMPADQFLIERLLYGFSYENVAAVYARQLPAADCQFIERYTREFNYPKTSRLKSKEDLSKLGIKTYFCSNVCAAYQKDVYERLGGFVRKTIFNEDMILAGRMVQEGWKIYYAADAKVIHSHNYNCRQQFHRNFDLAVSQADHPEIFEGVPSEGEGMRLVKDTAKYLLKSGRPWLLVSLVCKSGWKYIGYKLGKNYKKLPRWLILKCTMNPRYWRET</sequence>
<dbReference type="EMBL" id="NIHM01000001">
    <property type="protein sequence ID" value="PLT58233.1"/>
    <property type="molecule type" value="Genomic_DNA"/>
</dbReference>
<dbReference type="GO" id="GO:0044010">
    <property type="term" value="P:single-species biofilm formation"/>
    <property type="evidence" value="ECO:0007669"/>
    <property type="project" value="TreeGrafter"/>
</dbReference>
<protein>
    <submittedName>
        <fullName evidence="2">Glycosyl transferase family 2</fullName>
    </submittedName>
</protein>
<dbReference type="InterPro" id="IPR050834">
    <property type="entry name" value="Glycosyltransf_2"/>
</dbReference>
<gene>
    <name evidence="2" type="ORF">CDL18_01260</name>
</gene>
<proteinExistence type="predicted"/>
<keyword evidence="2" id="KW-0808">Transferase</keyword>
<feature type="domain" description="Glycosyltransferase 2-like" evidence="1">
    <location>
        <begin position="9"/>
        <end position="175"/>
    </location>
</feature>
<dbReference type="Proteomes" id="UP000234849">
    <property type="component" value="Unassembled WGS sequence"/>
</dbReference>
<dbReference type="SUPFAM" id="SSF53448">
    <property type="entry name" value="Nucleotide-diphospho-sugar transferases"/>
    <property type="match status" value="1"/>
</dbReference>
<dbReference type="RefSeq" id="WP_101878971.1">
    <property type="nucleotide sequence ID" value="NZ_CACRUU010000083.1"/>
</dbReference>
<name>A0A2N5NMU8_MEDGN</name>
<dbReference type="PANTHER" id="PTHR43685:SF13">
    <property type="entry name" value="O ANTIGEN BIOSYNTHESIS RHAMNOSYLTRANSFERASE RFBN"/>
    <property type="match status" value="1"/>
</dbReference>
<dbReference type="AlphaFoldDB" id="A0A2N5NMU8"/>
<dbReference type="Gene3D" id="3.90.550.10">
    <property type="entry name" value="Spore Coat Polysaccharide Biosynthesis Protein SpsA, Chain A"/>
    <property type="match status" value="1"/>
</dbReference>
<comment type="caution">
    <text evidence="2">The sequence shown here is derived from an EMBL/GenBank/DDBJ whole genome shotgun (WGS) entry which is preliminary data.</text>
</comment>
<evidence type="ECO:0000313" key="2">
    <source>
        <dbReference type="EMBL" id="PLT58233.1"/>
    </source>
</evidence>
<evidence type="ECO:0000313" key="3">
    <source>
        <dbReference type="Proteomes" id="UP000234849"/>
    </source>
</evidence>
<evidence type="ECO:0000259" key="1">
    <source>
        <dbReference type="Pfam" id="PF00535"/>
    </source>
</evidence>